<evidence type="ECO:0000313" key="2">
    <source>
        <dbReference type="EMBL" id="VEU36055.1"/>
    </source>
</evidence>
<evidence type="ECO:0008006" key="4">
    <source>
        <dbReference type="Google" id="ProtNLM"/>
    </source>
</evidence>
<sequence length="172" mass="19073">MIRSGFFLALFTSSASAFMAPTKSTRSYGSSTQTFLFDKMFEEEGMLGKGITVGSVQVALRSNDRASDTSIFGLLEDHSNLDSDANEDLARMANDVCLDLMRKSDDWVAACSTSKWFSQNDAGKAESYYNELANNIATKFDKVCERSRPRFSRELFSSDRSVSDIGCLTILE</sequence>
<dbReference type="Pfam" id="PF07466">
    <property type="entry name" value="DUF1517"/>
    <property type="match status" value="1"/>
</dbReference>
<dbReference type="OrthoDB" id="542507at2759"/>
<gene>
    <name evidence="2" type="ORF">PSNMU_V1.4_AUG-EV-PASAV3_0028020</name>
</gene>
<name>A0A448Z222_9STRA</name>
<dbReference type="AlphaFoldDB" id="A0A448Z222"/>
<dbReference type="InterPro" id="IPR010903">
    <property type="entry name" value="DUF1517"/>
</dbReference>
<proteinExistence type="predicted"/>
<keyword evidence="3" id="KW-1185">Reference proteome</keyword>
<reference evidence="2 3" key="1">
    <citation type="submission" date="2019-01" db="EMBL/GenBank/DDBJ databases">
        <authorList>
            <person name="Ferrante I. M."/>
        </authorList>
    </citation>
    <scope>NUCLEOTIDE SEQUENCE [LARGE SCALE GENOMIC DNA]</scope>
    <source>
        <strain evidence="2 3">B856</strain>
    </source>
</reference>
<evidence type="ECO:0000256" key="1">
    <source>
        <dbReference type="SAM" id="SignalP"/>
    </source>
</evidence>
<dbReference type="Proteomes" id="UP000291116">
    <property type="component" value="Unassembled WGS sequence"/>
</dbReference>
<evidence type="ECO:0000313" key="3">
    <source>
        <dbReference type="Proteomes" id="UP000291116"/>
    </source>
</evidence>
<protein>
    <recommendedName>
        <fullName evidence="4">RxLR effector protein</fullName>
    </recommendedName>
</protein>
<organism evidence="2 3">
    <name type="scientific">Pseudo-nitzschia multistriata</name>
    <dbReference type="NCBI Taxonomy" id="183589"/>
    <lineage>
        <taxon>Eukaryota</taxon>
        <taxon>Sar</taxon>
        <taxon>Stramenopiles</taxon>
        <taxon>Ochrophyta</taxon>
        <taxon>Bacillariophyta</taxon>
        <taxon>Bacillariophyceae</taxon>
        <taxon>Bacillariophycidae</taxon>
        <taxon>Bacillariales</taxon>
        <taxon>Bacillariaceae</taxon>
        <taxon>Pseudo-nitzschia</taxon>
    </lineage>
</organism>
<feature type="signal peptide" evidence="1">
    <location>
        <begin position="1"/>
        <end position="17"/>
    </location>
</feature>
<dbReference type="EMBL" id="CAACVS010000076">
    <property type="protein sequence ID" value="VEU36055.1"/>
    <property type="molecule type" value="Genomic_DNA"/>
</dbReference>
<feature type="chain" id="PRO_5019249617" description="RxLR effector protein" evidence="1">
    <location>
        <begin position="18"/>
        <end position="172"/>
    </location>
</feature>
<accession>A0A448Z222</accession>
<keyword evidence="1" id="KW-0732">Signal</keyword>